<evidence type="ECO:0000256" key="5">
    <source>
        <dbReference type="SAM" id="MobiDB-lite"/>
    </source>
</evidence>
<dbReference type="AlphaFoldDB" id="A0A9Q1M5S8"/>
<dbReference type="PANTHER" id="PTHR42647">
    <property type="entry name" value="SBP (S-RIBONUCLEASE BINDING PROTEIN) FAMILY PROTEIN"/>
    <property type="match status" value="1"/>
</dbReference>
<dbReference type="GO" id="GO:0004842">
    <property type="term" value="F:ubiquitin-protein transferase activity"/>
    <property type="evidence" value="ECO:0007669"/>
    <property type="project" value="TreeGrafter"/>
</dbReference>
<keyword evidence="4" id="KW-0175">Coiled coil</keyword>
<feature type="compositionally biased region" description="Polar residues" evidence="5">
    <location>
        <begin position="16"/>
        <end position="27"/>
    </location>
</feature>
<evidence type="ECO:0000256" key="4">
    <source>
        <dbReference type="SAM" id="Coils"/>
    </source>
</evidence>
<name>A0A9Q1M5S8_9SOLA</name>
<comment type="caution">
    <text evidence="6">The sequence shown here is derived from an EMBL/GenBank/DDBJ whole genome shotgun (WGS) entry which is preliminary data.</text>
</comment>
<organism evidence="6 7">
    <name type="scientific">Anisodus acutangulus</name>
    <dbReference type="NCBI Taxonomy" id="402998"/>
    <lineage>
        <taxon>Eukaryota</taxon>
        <taxon>Viridiplantae</taxon>
        <taxon>Streptophyta</taxon>
        <taxon>Embryophyta</taxon>
        <taxon>Tracheophyta</taxon>
        <taxon>Spermatophyta</taxon>
        <taxon>Magnoliopsida</taxon>
        <taxon>eudicotyledons</taxon>
        <taxon>Gunneridae</taxon>
        <taxon>Pentapetalae</taxon>
        <taxon>asterids</taxon>
        <taxon>lamiids</taxon>
        <taxon>Solanales</taxon>
        <taxon>Solanaceae</taxon>
        <taxon>Solanoideae</taxon>
        <taxon>Hyoscyameae</taxon>
        <taxon>Anisodus</taxon>
    </lineage>
</organism>
<dbReference type="GO" id="GO:0008270">
    <property type="term" value="F:zinc ion binding"/>
    <property type="evidence" value="ECO:0007669"/>
    <property type="project" value="UniProtKB-KW"/>
</dbReference>
<evidence type="ECO:0000313" key="6">
    <source>
        <dbReference type="EMBL" id="KAJ8552688.1"/>
    </source>
</evidence>
<accession>A0A9Q1M5S8</accession>
<dbReference type="Proteomes" id="UP001152561">
    <property type="component" value="Unassembled WGS sequence"/>
</dbReference>
<dbReference type="EMBL" id="JAJAGQ010000009">
    <property type="protein sequence ID" value="KAJ8552688.1"/>
    <property type="molecule type" value="Genomic_DNA"/>
</dbReference>
<evidence type="ECO:0000256" key="2">
    <source>
        <dbReference type="ARBA" id="ARBA00022771"/>
    </source>
</evidence>
<evidence type="ECO:0000256" key="3">
    <source>
        <dbReference type="ARBA" id="ARBA00022833"/>
    </source>
</evidence>
<evidence type="ECO:0000256" key="1">
    <source>
        <dbReference type="ARBA" id="ARBA00022723"/>
    </source>
</evidence>
<reference evidence="7" key="1">
    <citation type="journal article" date="2023" name="Proc. Natl. Acad. Sci. U.S.A.">
        <title>Genomic and structural basis for evolution of tropane alkaloid biosynthesis.</title>
        <authorList>
            <person name="Wanga Y.-J."/>
            <person name="Taina T."/>
            <person name="Yua J.-Y."/>
            <person name="Lia J."/>
            <person name="Xua B."/>
            <person name="Chenc J."/>
            <person name="D'Auriad J.C."/>
            <person name="Huanga J.-P."/>
            <person name="Huanga S.-X."/>
        </authorList>
    </citation>
    <scope>NUCLEOTIDE SEQUENCE [LARGE SCALE GENOMIC DNA]</scope>
    <source>
        <strain evidence="7">cv. KIB-2019</strain>
    </source>
</reference>
<keyword evidence="2" id="KW-0863">Zinc-finger</keyword>
<keyword evidence="1" id="KW-0479">Metal-binding</keyword>
<feature type="region of interest" description="Disordered" evidence="5">
    <location>
        <begin position="1"/>
        <end position="27"/>
    </location>
</feature>
<dbReference type="PANTHER" id="PTHR42647:SF34">
    <property type="entry name" value="BOI-RELATED E3 UBIQUITIN-PROTEIN LIGASE 1-LIKE ISOFORM X1"/>
    <property type="match status" value="1"/>
</dbReference>
<keyword evidence="3" id="KW-0862">Zinc</keyword>
<dbReference type="PIRSF" id="PIRSF036836">
    <property type="entry name" value="RNase_bind_SBP1"/>
    <property type="match status" value="1"/>
</dbReference>
<keyword evidence="7" id="KW-1185">Reference proteome</keyword>
<feature type="coiled-coil region" evidence="4">
    <location>
        <begin position="143"/>
        <end position="184"/>
    </location>
</feature>
<evidence type="ECO:0000313" key="7">
    <source>
        <dbReference type="Proteomes" id="UP001152561"/>
    </source>
</evidence>
<proteinExistence type="predicted"/>
<gene>
    <name evidence="6" type="ORF">K7X08_020081</name>
</gene>
<dbReference type="OrthoDB" id="1711136at2759"/>
<protein>
    <submittedName>
        <fullName evidence="6">Uncharacterized protein</fullName>
    </submittedName>
</protein>
<sequence>MAVGANSRKRGREHTSATTTAAAMNPLMSVQSQPQLIDLTQLYTPPSKQQQEQEHQQQWQQTNVVSTGLQLAFGDQSHHHHQQKTLPQSSHQSSILFSILTDDYFASHIKQQEVEIEHFLQVQGEQLRRTLEEKRKRHYHALEESTARRLREKETEVEKATKRNVELEERASQLIAEARAWQVKANEQEVTAVMLQAQLQQAMIIGSEDAESTYIDLDRVVEFNGLSCKACRKRFASVVLLPCRHLPDT</sequence>